<reference evidence="1" key="1">
    <citation type="journal article" date="2021" name="Proc. Natl. Acad. Sci. U.S.A.">
        <title>A Catalog of Tens of Thousands of Viruses from Human Metagenomes Reveals Hidden Associations with Chronic Diseases.</title>
        <authorList>
            <person name="Tisza M.J."/>
            <person name="Buck C.B."/>
        </authorList>
    </citation>
    <scope>NUCLEOTIDE SEQUENCE</scope>
    <source>
        <strain evidence="1">Ct5MO18</strain>
    </source>
</reference>
<dbReference type="EMBL" id="BK032749">
    <property type="protein sequence ID" value="DAF58291.1"/>
    <property type="molecule type" value="Genomic_DNA"/>
</dbReference>
<accession>A0A8S5T5K6</accession>
<sequence length="124" mass="13822">MKTMERNKQRFFYLLYDRKEPVTDGDGNETGEETVVYKPAVSFRANVSAATGASQVEQFGNLTGYDKVIVTDDMTCPIDENSVLFLDKEPEYDEGGKPLYDYMVKRVAKSLNSASIAVTKVSVS</sequence>
<proteinExistence type="predicted"/>
<organism evidence="1">
    <name type="scientific">Siphoviridae sp. ct5MO18</name>
    <dbReference type="NCBI Taxonomy" id="2827779"/>
    <lineage>
        <taxon>Viruses</taxon>
        <taxon>Duplodnaviria</taxon>
        <taxon>Heunggongvirae</taxon>
        <taxon>Uroviricota</taxon>
        <taxon>Caudoviricetes</taxon>
    </lineage>
</organism>
<evidence type="ECO:0000313" key="1">
    <source>
        <dbReference type="EMBL" id="DAF58291.1"/>
    </source>
</evidence>
<name>A0A8S5T5K6_9CAUD</name>
<protein>
    <submittedName>
        <fullName evidence="1">Uncharacterized protein</fullName>
    </submittedName>
</protein>